<keyword evidence="1" id="KW-0547">Nucleotide-binding</keyword>
<protein>
    <submittedName>
        <fullName evidence="6">Elongation factor Tu</fullName>
    </submittedName>
</protein>
<comment type="caution">
    <text evidence="6">The sequence shown here is derived from an EMBL/GenBank/DDBJ whole genome shotgun (WGS) entry which is preliminary data.</text>
</comment>
<reference evidence="6 7" key="1">
    <citation type="submission" date="2019-12" db="EMBL/GenBank/DDBJ databases">
        <authorList>
            <person name="Li M."/>
        </authorList>
    </citation>
    <scope>NUCLEOTIDE SEQUENCE [LARGE SCALE GENOMIC DNA]</scope>
    <source>
        <strain evidence="6 7">GBMRC 2024</strain>
    </source>
</reference>
<evidence type="ECO:0000256" key="2">
    <source>
        <dbReference type="ARBA" id="ARBA00022768"/>
    </source>
</evidence>
<keyword evidence="3" id="KW-0648">Protein biosynthesis</keyword>
<evidence type="ECO:0000313" key="7">
    <source>
        <dbReference type="Proteomes" id="UP000477911"/>
    </source>
</evidence>
<proteinExistence type="predicted"/>
<dbReference type="InterPro" id="IPR009001">
    <property type="entry name" value="Transl_elong_EF1A/Init_IF2_C"/>
</dbReference>
<dbReference type="Pfam" id="PF03143">
    <property type="entry name" value="GTP_EFTU_D3"/>
    <property type="match status" value="1"/>
</dbReference>
<dbReference type="GO" id="GO:0005525">
    <property type="term" value="F:GTP binding"/>
    <property type="evidence" value="ECO:0007669"/>
    <property type="project" value="UniProtKB-KW"/>
</dbReference>
<sequence>LRFAIREGGRTVGSGVVSKIIE</sequence>
<dbReference type="Proteomes" id="UP000477911">
    <property type="component" value="Unassembled WGS sequence"/>
</dbReference>
<evidence type="ECO:0000256" key="3">
    <source>
        <dbReference type="ARBA" id="ARBA00022917"/>
    </source>
</evidence>
<keyword evidence="4" id="KW-0342">GTP-binding</keyword>
<evidence type="ECO:0000313" key="6">
    <source>
        <dbReference type="EMBL" id="MXN21099.1"/>
    </source>
</evidence>
<dbReference type="SUPFAM" id="SSF50465">
    <property type="entry name" value="EF-Tu/eEF-1alpha/eIF2-gamma C-terminal domain"/>
    <property type="match status" value="1"/>
</dbReference>
<dbReference type="EMBL" id="WUMU01000045">
    <property type="protein sequence ID" value="MXN21099.1"/>
    <property type="molecule type" value="Genomic_DNA"/>
</dbReference>
<feature type="domain" description="Translation elongation factor EFTu/EF1A C-terminal" evidence="5">
    <location>
        <begin position="2"/>
        <end position="20"/>
    </location>
</feature>
<name>A0A6L7GAV9_9RHOB</name>
<dbReference type="RefSeq" id="WP_202398113.1">
    <property type="nucleotide sequence ID" value="NZ_WUMU01000045.1"/>
</dbReference>
<feature type="non-terminal residue" evidence="6">
    <location>
        <position position="1"/>
    </location>
</feature>
<evidence type="ECO:0000259" key="5">
    <source>
        <dbReference type="Pfam" id="PF03143"/>
    </source>
</evidence>
<keyword evidence="7" id="KW-1185">Reference proteome</keyword>
<dbReference type="InterPro" id="IPR004160">
    <property type="entry name" value="Transl_elong_EFTu/EF1A_C"/>
</dbReference>
<evidence type="ECO:0000256" key="4">
    <source>
        <dbReference type="ARBA" id="ARBA00023134"/>
    </source>
</evidence>
<dbReference type="AlphaFoldDB" id="A0A6L7GAV9"/>
<gene>
    <name evidence="6" type="ORF">GR170_25055</name>
</gene>
<accession>A0A6L7GAV9</accession>
<keyword evidence="2 6" id="KW-0251">Elongation factor</keyword>
<organism evidence="6 7">
    <name type="scientific">Pseudooceanicola albus</name>
    <dbReference type="NCBI Taxonomy" id="2692189"/>
    <lineage>
        <taxon>Bacteria</taxon>
        <taxon>Pseudomonadati</taxon>
        <taxon>Pseudomonadota</taxon>
        <taxon>Alphaproteobacteria</taxon>
        <taxon>Rhodobacterales</taxon>
        <taxon>Paracoccaceae</taxon>
        <taxon>Pseudooceanicola</taxon>
    </lineage>
</organism>
<dbReference type="GO" id="GO:0003746">
    <property type="term" value="F:translation elongation factor activity"/>
    <property type="evidence" value="ECO:0007669"/>
    <property type="project" value="UniProtKB-KW"/>
</dbReference>
<evidence type="ECO:0000256" key="1">
    <source>
        <dbReference type="ARBA" id="ARBA00022741"/>
    </source>
</evidence>
<dbReference type="Gene3D" id="2.40.30.10">
    <property type="entry name" value="Translation factors"/>
    <property type="match status" value="1"/>
</dbReference>